<keyword evidence="4" id="KW-1185">Reference proteome</keyword>
<feature type="compositionally biased region" description="Basic and acidic residues" evidence="2">
    <location>
        <begin position="85"/>
        <end position="95"/>
    </location>
</feature>
<gene>
    <name evidence="3" type="ORF">OS493_035895</name>
</gene>
<feature type="compositionally biased region" description="Polar residues" evidence="2">
    <location>
        <begin position="457"/>
        <end position="473"/>
    </location>
</feature>
<accession>A0A9W9Z8B6</accession>
<evidence type="ECO:0000256" key="2">
    <source>
        <dbReference type="SAM" id="MobiDB-lite"/>
    </source>
</evidence>
<evidence type="ECO:0000313" key="4">
    <source>
        <dbReference type="Proteomes" id="UP001163046"/>
    </source>
</evidence>
<comment type="caution">
    <text evidence="3">The sequence shown here is derived from an EMBL/GenBank/DDBJ whole genome shotgun (WGS) entry which is preliminary data.</text>
</comment>
<sequence length="545" mass="62899">MYSNRGSKVRKKSSIPLPQESGQKMVYSALGILNSSLPGGTMCHDLMESNMPSSEDGGFPGHENITGGRHMMYGASGTVLNSSHAGEKSCHRGIEGDVQSSEDSGFREHDNMSQNSTESGSYVDGNLVKTGSFENVAHLSQTAEDVRNQLSESLGNNEEALKGELLHIFEMYFKSKMEERLRGLRSRQVEWEETSRAEKEELGNKIAKEKMEMQKHFADAISKLTHSFNEERKQLEHCYEEQLKDLRETEQTRVDGKFAKEKIELKEKLEAEYQVMLMKEMSLEKQELLREKSEIKARFNKEKFELEKNFNCLLTEAETSLQRVRNELKESMRMQKESQVKIVDLEAKLKGEKRQRTDMESELEQEKVKYSNEETLKKKENEQLRSEVDVLRQEIEEKRSEIKRLLEANQESNLKMRALTRHLQKRAKRSSEEMSVKSQESEARESEGRASAEDRANTSQANAWDLQGNPTGLDTRTEKTIKVFDSKMRLIDERRRILVFVTFEKQAVRGFYRFLNALLPKQPISSTVRVLMTSDSKDEEVYSEH</sequence>
<evidence type="ECO:0000256" key="1">
    <source>
        <dbReference type="SAM" id="Coils"/>
    </source>
</evidence>
<dbReference type="EMBL" id="MU826406">
    <property type="protein sequence ID" value="KAJ7376234.1"/>
    <property type="molecule type" value="Genomic_DNA"/>
</dbReference>
<feature type="coiled-coil region" evidence="1">
    <location>
        <begin position="232"/>
        <end position="415"/>
    </location>
</feature>
<dbReference type="Proteomes" id="UP001163046">
    <property type="component" value="Unassembled WGS sequence"/>
</dbReference>
<reference evidence="3" key="1">
    <citation type="submission" date="2023-01" db="EMBL/GenBank/DDBJ databases">
        <title>Genome assembly of the deep-sea coral Lophelia pertusa.</title>
        <authorList>
            <person name="Herrera S."/>
            <person name="Cordes E."/>
        </authorList>
    </citation>
    <scope>NUCLEOTIDE SEQUENCE</scope>
    <source>
        <strain evidence="3">USNM1676648</strain>
        <tissue evidence="3">Polyp</tissue>
    </source>
</reference>
<organism evidence="3 4">
    <name type="scientific">Desmophyllum pertusum</name>
    <dbReference type="NCBI Taxonomy" id="174260"/>
    <lineage>
        <taxon>Eukaryota</taxon>
        <taxon>Metazoa</taxon>
        <taxon>Cnidaria</taxon>
        <taxon>Anthozoa</taxon>
        <taxon>Hexacorallia</taxon>
        <taxon>Scleractinia</taxon>
        <taxon>Caryophylliina</taxon>
        <taxon>Caryophylliidae</taxon>
        <taxon>Desmophyllum</taxon>
    </lineage>
</organism>
<feature type="region of interest" description="Disordered" evidence="2">
    <location>
        <begin position="422"/>
        <end position="473"/>
    </location>
</feature>
<name>A0A9W9Z8B6_9CNID</name>
<feature type="region of interest" description="Disordered" evidence="2">
    <location>
        <begin position="84"/>
        <end position="124"/>
    </location>
</feature>
<dbReference type="AlphaFoldDB" id="A0A9W9Z8B6"/>
<dbReference type="OrthoDB" id="6022345at2759"/>
<proteinExistence type="predicted"/>
<feature type="compositionally biased region" description="Basic and acidic residues" evidence="2">
    <location>
        <begin position="429"/>
        <end position="456"/>
    </location>
</feature>
<keyword evidence="1" id="KW-0175">Coiled coil</keyword>
<protein>
    <submittedName>
        <fullName evidence="3">Uncharacterized protein</fullName>
    </submittedName>
</protein>
<evidence type="ECO:0000313" key="3">
    <source>
        <dbReference type="EMBL" id="KAJ7376234.1"/>
    </source>
</evidence>